<name>A0A7Z0ES68_9ACTN</name>
<dbReference type="AlphaFoldDB" id="A0A7Z0ES68"/>
<feature type="domain" description="DUF397" evidence="1">
    <location>
        <begin position="3"/>
        <end position="54"/>
    </location>
</feature>
<accession>A0A7Z0ES68</accession>
<organism evidence="2 3">
    <name type="scientific">Nocardiopsis aegyptia</name>
    <dbReference type="NCBI Taxonomy" id="220378"/>
    <lineage>
        <taxon>Bacteria</taxon>
        <taxon>Bacillati</taxon>
        <taxon>Actinomycetota</taxon>
        <taxon>Actinomycetes</taxon>
        <taxon>Streptosporangiales</taxon>
        <taxon>Nocardiopsidaceae</taxon>
        <taxon>Nocardiopsis</taxon>
    </lineage>
</organism>
<proteinExistence type="predicted"/>
<protein>
    <recommendedName>
        <fullName evidence="1">DUF397 domain-containing protein</fullName>
    </recommendedName>
</protein>
<comment type="caution">
    <text evidence="2">The sequence shown here is derived from an EMBL/GenBank/DDBJ whole genome shotgun (WGS) entry which is preliminary data.</text>
</comment>
<evidence type="ECO:0000259" key="1">
    <source>
        <dbReference type="Pfam" id="PF04149"/>
    </source>
</evidence>
<gene>
    <name evidence="2" type="ORF">HNR10_005221</name>
</gene>
<dbReference type="InterPro" id="IPR007278">
    <property type="entry name" value="DUF397"/>
</dbReference>
<reference evidence="2 3" key="1">
    <citation type="submission" date="2020-07" db="EMBL/GenBank/DDBJ databases">
        <title>Sequencing the genomes of 1000 actinobacteria strains.</title>
        <authorList>
            <person name="Klenk H.-P."/>
        </authorList>
    </citation>
    <scope>NUCLEOTIDE SEQUENCE [LARGE SCALE GENOMIC DNA]</scope>
    <source>
        <strain evidence="2 3">DSM 44442</strain>
    </source>
</reference>
<evidence type="ECO:0000313" key="3">
    <source>
        <dbReference type="Proteomes" id="UP000572051"/>
    </source>
</evidence>
<sequence length="57" mass="6264">MNDWHKSSYSSTGGQCVEVREHVAGADVRDTQNRDLGHLTVPGTEWVALLARVRAEG</sequence>
<dbReference type="RefSeq" id="WP_179827975.1">
    <property type="nucleotide sequence ID" value="NZ_JACCFS010000001.1"/>
</dbReference>
<keyword evidence="3" id="KW-1185">Reference proteome</keyword>
<dbReference type="Pfam" id="PF04149">
    <property type="entry name" value="DUF397"/>
    <property type="match status" value="1"/>
</dbReference>
<dbReference type="EMBL" id="JACCFS010000001">
    <property type="protein sequence ID" value="NYJ37340.1"/>
    <property type="molecule type" value="Genomic_DNA"/>
</dbReference>
<dbReference type="Proteomes" id="UP000572051">
    <property type="component" value="Unassembled WGS sequence"/>
</dbReference>
<evidence type="ECO:0000313" key="2">
    <source>
        <dbReference type="EMBL" id="NYJ37340.1"/>
    </source>
</evidence>